<feature type="compositionally biased region" description="Basic and acidic residues" evidence="2">
    <location>
        <begin position="750"/>
        <end position="759"/>
    </location>
</feature>
<name>A0A9P0N479_SPOLI</name>
<feature type="compositionally biased region" description="Basic and acidic residues" evidence="2">
    <location>
        <begin position="772"/>
        <end position="781"/>
    </location>
</feature>
<feature type="compositionally biased region" description="Basic and acidic residues" evidence="2">
    <location>
        <begin position="628"/>
        <end position="640"/>
    </location>
</feature>
<feature type="compositionally biased region" description="Basic and acidic residues" evidence="2">
    <location>
        <begin position="118"/>
        <end position="147"/>
    </location>
</feature>
<feature type="compositionally biased region" description="Basic and acidic residues" evidence="2">
    <location>
        <begin position="790"/>
        <end position="806"/>
    </location>
</feature>
<dbReference type="Proteomes" id="UP001153321">
    <property type="component" value="Chromosome 4"/>
</dbReference>
<feature type="coiled-coil region" evidence="1">
    <location>
        <begin position="17"/>
        <end position="87"/>
    </location>
</feature>
<feature type="region of interest" description="Disordered" evidence="2">
    <location>
        <begin position="609"/>
        <end position="662"/>
    </location>
</feature>
<feature type="compositionally biased region" description="Basic and acidic residues" evidence="2">
    <location>
        <begin position="165"/>
        <end position="192"/>
    </location>
</feature>
<keyword evidence="4" id="KW-1185">Reference proteome</keyword>
<feature type="region of interest" description="Disordered" evidence="2">
    <location>
        <begin position="272"/>
        <end position="412"/>
    </location>
</feature>
<reference evidence="3" key="1">
    <citation type="submission" date="2022-02" db="EMBL/GenBank/DDBJ databases">
        <authorList>
            <person name="King R."/>
        </authorList>
    </citation>
    <scope>NUCLEOTIDE SEQUENCE</scope>
</reference>
<feature type="compositionally biased region" description="Basic and acidic residues" evidence="2">
    <location>
        <begin position="386"/>
        <end position="411"/>
    </location>
</feature>
<proteinExistence type="predicted"/>
<feature type="compositionally biased region" description="Basic and acidic residues" evidence="2">
    <location>
        <begin position="274"/>
        <end position="295"/>
    </location>
</feature>
<evidence type="ECO:0000256" key="1">
    <source>
        <dbReference type="SAM" id="Coils"/>
    </source>
</evidence>
<feature type="compositionally biased region" description="Basic residues" evidence="2">
    <location>
        <begin position="760"/>
        <end position="771"/>
    </location>
</feature>
<gene>
    <name evidence="3" type="ORF">SPLIT_LOCUS9516</name>
</gene>
<protein>
    <submittedName>
        <fullName evidence="3">Uncharacterized protein</fullName>
    </submittedName>
</protein>
<accession>A0A9P0N479</accession>
<feature type="compositionally biased region" description="Basic and acidic residues" evidence="2">
    <location>
        <begin position="305"/>
        <end position="329"/>
    </location>
</feature>
<evidence type="ECO:0000256" key="2">
    <source>
        <dbReference type="SAM" id="MobiDB-lite"/>
    </source>
</evidence>
<evidence type="ECO:0000313" key="3">
    <source>
        <dbReference type="EMBL" id="CAH1644162.1"/>
    </source>
</evidence>
<feature type="region of interest" description="Disordered" evidence="2">
    <location>
        <begin position="113"/>
        <end position="195"/>
    </location>
</feature>
<organism evidence="3 4">
    <name type="scientific">Spodoptera littoralis</name>
    <name type="common">Egyptian cotton leafworm</name>
    <dbReference type="NCBI Taxonomy" id="7109"/>
    <lineage>
        <taxon>Eukaryota</taxon>
        <taxon>Metazoa</taxon>
        <taxon>Ecdysozoa</taxon>
        <taxon>Arthropoda</taxon>
        <taxon>Hexapoda</taxon>
        <taxon>Insecta</taxon>
        <taxon>Pterygota</taxon>
        <taxon>Neoptera</taxon>
        <taxon>Endopterygota</taxon>
        <taxon>Lepidoptera</taxon>
        <taxon>Glossata</taxon>
        <taxon>Ditrysia</taxon>
        <taxon>Noctuoidea</taxon>
        <taxon>Noctuidae</taxon>
        <taxon>Amphipyrinae</taxon>
        <taxon>Spodoptera</taxon>
    </lineage>
</organism>
<evidence type="ECO:0000313" key="4">
    <source>
        <dbReference type="Proteomes" id="UP001153321"/>
    </source>
</evidence>
<dbReference type="EMBL" id="LR824535">
    <property type="protein sequence ID" value="CAH1644162.1"/>
    <property type="molecule type" value="Genomic_DNA"/>
</dbReference>
<sequence length="1047" mass="119856">MEALYDDLSNYEDVNSVVELREENKELKVKLQEHAAAMEKLQKDILQDYDKLELEFKMLEHNYSSLLKTARSEIERKTKMISELNKEKDMMVLDALKSGKHIRRHFKKPMSNVNSERVQYDKYSKERGNDKHQKEEPPHRNFERKETTMLPAQDRFPDSGTCTRNKYERTNTKADHSDRKNNVKENVPHQKTEQYNPLQLLAGSIKDRRKSMPAASASSDIISSDEDFKRNIKTKDTRTDNRNLSKVSLDRYSNKNTESSYLDDRTYNYQGSIRDMHKSRTSRHDVSPHRGRDNYEAPPRYRKHPSAERVPKRLHRDHQDDYYRQEQRRHQARSLESPPKSHSRHRQRLTENPPNYEKHEQDKHRHQYENKQNSMKHRQSSEYDEPQSKRQRIEPLVHSDTHFKEDRRHYPENQPVCTQPMPAFSPHEYDSLHFSCQSPDSEHLESAYPHPIKEIMAVAAIPLEDPRLSSLKYAVIKENGKDILTTRVGLNVDLKPIDRSYYGVHPVNVPTALVRRPSTDSIISDIYRDVGNPITSLNASFESGEVRETDYECHDIYDIPYKQSKCEMQPKQVPNVFPKQTKSVATPASQPNLEKYVIPKIYHNSTTTSTSIDVPINHPRETVSNNKDIPKKDAAEDSLPRKSLSRQHINEGPVSFPNNNGIQKENQSQVTLNKMAMVAGDLELSDDTSDNVDIHKHVMQEKVEKSCKSLTNIDKDKKKTESLALSKLTTVPVTMKPVDDMEIKNTGGDVKNRELESINKKQKSRKSKGKSKSKEISKDSVESLEPNTTHVEKKVKTKKDKEIKPKKNKEKFSDLFGDSNSLVTPEDLGIPTYLPISEDAQDAVDMKIDKAIAASLSPLDKEEIDLVQTQRAIELKETTTVCDVLRATESMENHELPSPIVYENLNPGIDSNDTGVVKTVIISTGVQPEIPFDVDAEVNIHSAHSSMPVDVNSKPTALEHKKQDHLKALATSTPQKEFTAKTSIESEVGKMESTSKSDMVKAVLTISNAEPVAQQSGANTDSHDAPDVRIFMKRRRKVIKRPPTSTT</sequence>
<feature type="compositionally biased region" description="Basic and acidic residues" evidence="2">
    <location>
        <begin position="356"/>
        <end position="369"/>
    </location>
</feature>
<keyword evidence="1" id="KW-0175">Coiled coil</keyword>
<feature type="region of interest" description="Disordered" evidence="2">
    <location>
        <begin position="739"/>
        <end position="806"/>
    </location>
</feature>
<dbReference type="AlphaFoldDB" id="A0A9P0N479"/>